<feature type="domain" description="F-box" evidence="2">
    <location>
        <begin position="30"/>
        <end position="82"/>
    </location>
</feature>
<evidence type="ECO:0000259" key="2">
    <source>
        <dbReference type="Pfam" id="PF12937"/>
    </source>
</evidence>
<feature type="region of interest" description="Disordered" evidence="1">
    <location>
        <begin position="1"/>
        <end position="26"/>
    </location>
</feature>
<dbReference type="InParanoid" id="A0A067M268"/>
<protein>
    <recommendedName>
        <fullName evidence="2">F-box domain-containing protein</fullName>
    </recommendedName>
</protein>
<dbReference type="Gene3D" id="3.80.10.10">
    <property type="entry name" value="Ribonuclease Inhibitor"/>
    <property type="match status" value="1"/>
</dbReference>
<evidence type="ECO:0000313" key="3">
    <source>
        <dbReference type="EMBL" id="KDQ09669.1"/>
    </source>
</evidence>
<dbReference type="InterPro" id="IPR001810">
    <property type="entry name" value="F-box_dom"/>
</dbReference>
<dbReference type="SUPFAM" id="SSF52047">
    <property type="entry name" value="RNI-like"/>
    <property type="match status" value="1"/>
</dbReference>
<dbReference type="Gene3D" id="1.20.1280.50">
    <property type="match status" value="1"/>
</dbReference>
<proteinExistence type="predicted"/>
<dbReference type="OrthoDB" id="3181259at2759"/>
<dbReference type="AlphaFoldDB" id="A0A067M268"/>
<dbReference type="HOGENOM" id="CLU_024199_1_1_1"/>
<evidence type="ECO:0000313" key="4">
    <source>
        <dbReference type="Proteomes" id="UP000027195"/>
    </source>
</evidence>
<evidence type="ECO:0000256" key="1">
    <source>
        <dbReference type="SAM" id="MobiDB-lite"/>
    </source>
</evidence>
<feature type="compositionally biased region" description="Basic and acidic residues" evidence="1">
    <location>
        <begin position="10"/>
        <end position="25"/>
    </location>
</feature>
<sequence>MESNNFHPANLDKHLEGTSRPRDLHLPPTSDLPTEILILIFHYAERDTPAHLIDSTLHSLIRVSRRWKEIIMDTPSLWTTICDVPHADKLINRSGSLPLRILRTAKRGLGLSEYISLVSPHVERWDSCELRGLGSERQEILALLQTPAPALESLTISLYRGDGSSVLDCDQAFSSMIPFMDATPRLRELILNGVFVPWDSALLTNLTRLHLGYVEYYQSDLVWLLLGALRASPCLEYLCLESLDVAMWSESLNIIPLPVQLAHLQSLRMQQLQWLQHDILPYLTIPPSSQLELCVRVQRERDMPHPEYTYSPQPHPGLQNLVGITHLSIYVDEEMCYHTIGRSPESDAPPFIFEAQGMRDPLTYTLLTIQSAFPMSFETFVLSHINPQDNKARVHAITSLIEFIGGYPLIRMLEVDSCHPAVTDALLRALTSRLCPRLEELHISRCSIDGLGLVELVKAGFRADGAEECTSPSDTRCLRRVSLAGCLSISQETVSVLREYLAVEVEEDENIATRSTSRGHRKSDRWTS</sequence>
<dbReference type="SUPFAM" id="SSF81383">
    <property type="entry name" value="F-box domain"/>
    <property type="match status" value="1"/>
</dbReference>
<dbReference type="InterPro" id="IPR036047">
    <property type="entry name" value="F-box-like_dom_sf"/>
</dbReference>
<gene>
    <name evidence="3" type="ORF">BOTBODRAFT_36901</name>
</gene>
<accession>A0A067M268</accession>
<dbReference type="STRING" id="930990.A0A067M268"/>
<dbReference type="EMBL" id="KL198076">
    <property type="protein sequence ID" value="KDQ09669.1"/>
    <property type="molecule type" value="Genomic_DNA"/>
</dbReference>
<dbReference type="Pfam" id="PF12937">
    <property type="entry name" value="F-box-like"/>
    <property type="match status" value="1"/>
</dbReference>
<dbReference type="Proteomes" id="UP000027195">
    <property type="component" value="Unassembled WGS sequence"/>
</dbReference>
<name>A0A067M268_BOTB1</name>
<organism evidence="3 4">
    <name type="scientific">Botryobasidium botryosum (strain FD-172 SS1)</name>
    <dbReference type="NCBI Taxonomy" id="930990"/>
    <lineage>
        <taxon>Eukaryota</taxon>
        <taxon>Fungi</taxon>
        <taxon>Dikarya</taxon>
        <taxon>Basidiomycota</taxon>
        <taxon>Agaricomycotina</taxon>
        <taxon>Agaricomycetes</taxon>
        <taxon>Cantharellales</taxon>
        <taxon>Botryobasidiaceae</taxon>
        <taxon>Botryobasidium</taxon>
    </lineage>
</organism>
<dbReference type="InterPro" id="IPR032675">
    <property type="entry name" value="LRR_dom_sf"/>
</dbReference>
<keyword evidence="4" id="KW-1185">Reference proteome</keyword>
<reference evidence="4" key="1">
    <citation type="journal article" date="2014" name="Proc. Natl. Acad. Sci. U.S.A.">
        <title>Extensive sampling of basidiomycete genomes demonstrates inadequacy of the white-rot/brown-rot paradigm for wood decay fungi.</title>
        <authorList>
            <person name="Riley R."/>
            <person name="Salamov A.A."/>
            <person name="Brown D.W."/>
            <person name="Nagy L.G."/>
            <person name="Floudas D."/>
            <person name="Held B.W."/>
            <person name="Levasseur A."/>
            <person name="Lombard V."/>
            <person name="Morin E."/>
            <person name="Otillar R."/>
            <person name="Lindquist E.A."/>
            <person name="Sun H."/>
            <person name="LaButti K.M."/>
            <person name="Schmutz J."/>
            <person name="Jabbour D."/>
            <person name="Luo H."/>
            <person name="Baker S.E."/>
            <person name="Pisabarro A.G."/>
            <person name="Walton J.D."/>
            <person name="Blanchette R.A."/>
            <person name="Henrissat B."/>
            <person name="Martin F."/>
            <person name="Cullen D."/>
            <person name="Hibbett D.S."/>
            <person name="Grigoriev I.V."/>
        </authorList>
    </citation>
    <scope>NUCLEOTIDE SEQUENCE [LARGE SCALE GENOMIC DNA]</scope>
    <source>
        <strain evidence="4">FD-172 SS1</strain>
    </source>
</reference>